<sequence>METLWQMEANIDDMNPQNMEYIFRRLLDLGVNDVWAMPMLMKKCRMASMLCVLCREELLEKAANLIFKETTSVGVRYFPVSRIACRRSIQTVTVSGETIHCKICWSGDIVTNISAEYDDCRAAAVKTGIPLKEWQRRVLEAAWQCYGGKKYEELAD</sequence>
<reference evidence="2 3" key="1">
    <citation type="submission" date="2020-04" db="EMBL/GenBank/DDBJ databases">
        <authorList>
            <person name="Hitch T.C.A."/>
            <person name="Wylensek D."/>
            <person name="Clavel T."/>
        </authorList>
    </citation>
    <scope>NUCLEOTIDE SEQUENCE [LARGE SCALE GENOMIC DNA]</scope>
    <source>
        <strain evidence="2 3">Oil-RF-744-FAT-WT-6-1</strain>
    </source>
</reference>
<dbReference type="Gene3D" id="3.30.70.1380">
    <property type="entry name" value="Transcriptional regulatory protein pf0864 domain like"/>
    <property type="match status" value="1"/>
</dbReference>
<evidence type="ECO:0000313" key="3">
    <source>
        <dbReference type="Proteomes" id="UP000591071"/>
    </source>
</evidence>
<name>A0A848BTN5_9FIRM</name>
<proteinExistence type="predicted"/>
<dbReference type="EMBL" id="JABAFG010000012">
    <property type="protein sequence ID" value="NME28605.1"/>
    <property type="molecule type" value="Genomic_DNA"/>
</dbReference>
<comment type="caution">
    <text evidence="2">The sequence shown here is derived from an EMBL/GenBank/DDBJ whole genome shotgun (WGS) entry which is preliminary data.</text>
</comment>
<evidence type="ECO:0000256" key="1">
    <source>
        <dbReference type="ARBA" id="ARBA00022596"/>
    </source>
</evidence>
<accession>A0A848BTN5</accession>
<keyword evidence="1" id="KW-0533">Nickel</keyword>
<evidence type="ECO:0000313" key="2">
    <source>
        <dbReference type="EMBL" id="NME28605.1"/>
    </source>
</evidence>
<dbReference type="PANTHER" id="PTHR36566:SF1">
    <property type="entry name" value="PYRIDINIUM-3,5-BISTHIOCARBOXYLIC ACID MONONUCLEOTIDE NICKEL INSERTION PROTEIN"/>
    <property type="match status" value="1"/>
</dbReference>
<dbReference type="RefSeq" id="WP_059075570.1">
    <property type="nucleotide sequence ID" value="NZ_JABAFG010000012.1"/>
</dbReference>
<gene>
    <name evidence="2" type="ORF">HF872_08220</name>
</gene>
<dbReference type="Pfam" id="PF01969">
    <property type="entry name" value="Ni_insertion"/>
    <property type="match status" value="1"/>
</dbReference>
<dbReference type="Gene3D" id="3.10.20.300">
    <property type="entry name" value="mk0293 like domain"/>
    <property type="match status" value="1"/>
</dbReference>
<dbReference type="InterPro" id="IPR002822">
    <property type="entry name" value="Ni_insertion"/>
</dbReference>
<organism evidence="2 3">
    <name type="scientific">Megasphaera hexanoica</name>
    <dbReference type="NCBI Taxonomy" id="1675036"/>
    <lineage>
        <taxon>Bacteria</taxon>
        <taxon>Bacillati</taxon>
        <taxon>Bacillota</taxon>
        <taxon>Negativicutes</taxon>
        <taxon>Veillonellales</taxon>
        <taxon>Veillonellaceae</taxon>
        <taxon>Megasphaera</taxon>
    </lineage>
</organism>
<dbReference type="Proteomes" id="UP000591071">
    <property type="component" value="Unassembled WGS sequence"/>
</dbReference>
<dbReference type="AlphaFoldDB" id="A0A848BTN5"/>
<protein>
    <submittedName>
        <fullName evidence="2">LarC family nickel insertion protein</fullName>
    </submittedName>
</protein>
<dbReference type="PANTHER" id="PTHR36566">
    <property type="entry name" value="NICKEL INSERTION PROTEIN-RELATED"/>
    <property type="match status" value="1"/>
</dbReference>